<protein>
    <submittedName>
        <fullName evidence="1">Uncharacterized protein</fullName>
    </submittedName>
</protein>
<comment type="caution">
    <text evidence="1">The sequence shown here is derived from an EMBL/GenBank/DDBJ whole genome shotgun (WGS) entry which is preliminary data.</text>
</comment>
<keyword evidence="2" id="KW-1185">Reference proteome</keyword>
<organism evidence="1 2">
    <name type="scientific">Phyllosticta paracitricarpa</name>
    <dbReference type="NCBI Taxonomy" id="2016321"/>
    <lineage>
        <taxon>Eukaryota</taxon>
        <taxon>Fungi</taxon>
        <taxon>Dikarya</taxon>
        <taxon>Ascomycota</taxon>
        <taxon>Pezizomycotina</taxon>
        <taxon>Dothideomycetes</taxon>
        <taxon>Dothideomycetes incertae sedis</taxon>
        <taxon>Botryosphaeriales</taxon>
        <taxon>Phyllostictaceae</taxon>
        <taxon>Phyllosticta</taxon>
    </lineage>
</organism>
<name>A0ABR1MXB5_9PEZI</name>
<gene>
    <name evidence="1" type="ORF">JOL62DRAFT_583775</name>
</gene>
<dbReference type="EMBL" id="JBBPBF010000035">
    <property type="protein sequence ID" value="KAK7607578.1"/>
    <property type="molecule type" value="Genomic_DNA"/>
</dbReference>
<dbReference type="Proteomes" id="UP001367316">
    <property type="component" value="Unassembled WGS sequence"/>
</dbReference>
<accession>A0ABR1MXB5</accession>
<reference evidence="1 2" key="1">
    <citation type="submission" date="2024-04" db="EMBL/GenBank/DDBJ databases">
        <title>Phyllosticta paracitricarpa is synonymous to the EU quarantine fungus P. citricarpa based on phylogenomic analyses.</title>
        <authorList>
            <consortium name="Lawrence Berkeley National Laboratory"/>
            <person name="Van ingen-buijs V.A."/>
            <person name="Van westerhoven A.C."/>
            <person name="Haridas S."/>
            <person name="Skiadas P."/>
            <person name="Martin F."/>
            <person name="Groenewald J.Z."/>
            <person name="Crous P.W."/>
            <person name="Seidl M.F."/>
        </authorList>
    </citation>
    <scope>NUCLEOTIDE SEQUENCE [LARGE SCALE GENOMIC DNA]</scope>
    <source>
        <strain evidence="1 2">CBS 141358</strain>
    </source>
</reference>
<proteinExistence type="predicted"/>
<evidence type="ECO:0000313" key="1">
    <source>
        <dbReference type="EMBL" id="KAK7607578.1"/>
    </source>
</evidence>
<evidence type="ECO:0000313" key="2">
    <source>
        <dbReference type="Proteomes" id="UP001367316"/>
    </source>
</evidence>
<sequence length="266" mass="28785">MVHPRQTTSQSYATRCSSSFLEQLYGTLGHQANHTTKSLSAPVPGTSAGEPVASTCQDSPAHIARCMICRSRAWRPGTQPCLLPLSPGLRLDDKSGSVIVDHESVGPLLAHRTRPSAIGHSVDDVPWWCQVVDAETIQVLRCPSRQPTNAACDLRPGAAAVVQVIEQHFCSSMGSRAHLPERTALLDRRSAELKLMCVKPGTTWPSGLGISWGHVLALVQAACRAAASRLFFFCWRCLFKHSSQCGYDLDGAAVSWRALPRAFACA</sequence>